<keyword evidence="2" id="KW-1133">Transmembrane helix</keyword>
<dbReference type="EMBL" id="PPCN01000003">
    <property type="protein sequence ID" value="POF32134.1"/>
    <property type="molecule type" value="Genomic_DNA"/>
</dbReference>
<reference evidence="3 4" key="1">
    <citation type="submission" date="2018-01" db="EMBL/GenBank/DDBJ databases">
        <title>Genomic Encyclopedia of Archaeal and Bacterial Type Strains, Phase II (KMG-II): from individual species to whole genera.</title>
        <authorList>
            <person name="Goeker M."/>
        </authorList>
    </citation>
    <scope>NUCLEOTIDE SEQUENCE [LARGE SCALE GENOMIC DNA]</scope>
    <source>
        <strain evidence="3 4">DSM 17023</strain>
    </source>
</reference>
<keyword evidence="2" id="KW-0472">Membrane</keyword>
<keyword evidence="4" id="KW-1185">Reference proteome</keyword>
<organism evidence="3 4">
    <name type="scientific">Roseibium marinum</name>
    <dbReference type="NCBI Taxonomy" id="281252"/>
    <lineage>
        <taxon>Bacteria</taxon>
        <taxon>Pseudomonadati</taxon>
        <taxon>Pseudomonadota</taxon>
        <taxon>Alphaproteobacteria</taxon>
        <taxon>Hyphomicrobiales</taxon>
        <taxon>Stappiaceae</taxon>
        <taxon>Roseibium</taxon>
    </lineage>
</organism>
<feature type="compositionally biased region" description="Basic and acidic residues" evidence="1">
    <location>
        <begin position="13"/>
        <end position="26"/>
    </location>
</feature>
<dbReference type="Proteomes" id="UP000236959">
    <property type="component" value="Unassembled WGS sequence"/>
</dbReference>
<evidence type="ECO:0000313" key="4">
    <source>
        <dbReference type="Proteomes" id="UP000236959"/>
    </source>
</evidence>
<comment type="caution">
    <text evidence="3">The sequence shown here is derived from an EMBL/GenBank/DDBJ whole genome shotgun (WGS) entry which is preliminary data.</text>
</comment>
<feature type="region of interest" description="Disordered" evidence="1">
    <location>
        <begin position="1"/>
        <end position="26"/>
    </location>
</feature>
<accession>A0A2S3UWT0</accession>
<feature type="transmembrane region" description="Helical" evidence="2">
    <location>
        <begin position="33"/>
        <end position="54"/>
    </location>
</feature>
<evidence type="ECO:0000256" key="2">
    <source>
        <dbReference type="SAM" id="Phobius"/>
    </source>
</evidence>
<sequence>MSRDPESFEQDDSLSRERKPSEPVSGEKIRDNLLLLSGIGLLLLASGMVLSNLFS</sequence>
<dbReference type="AlphaFoldDB" id="A0A2S3UWT0"/>
<proteinExistence type="predicted"/>
<gene>
    <name evidence="3" type="ORF">CLV41_10353</name>
</gene>
<keyword evidence="2" id="KW-0812">Transmembrane</keyword>
<name>A0A2S3UWT0_9HYPH</name>
<evidence type="ECO:0000256" key="1">
    <source>
        <dbReference type="SAM" id="MobiDB-lite"/>
    </source>
</evidence>
<protein>
    <submittedName>
        <fullName evidence="3">Uncharacterized protein</fullName>
    </submittedName>
</protein>
<evidence type="ECO:0000313" key="3">
    <source>
        <dbReference type="EMBL" id="POF32134.1"/>
    </source>
</evidence>